<feature type="compositionally biased region" description="Basic and acidic residues" evidence="1">
    <location>
        <begin position="334"/>
        <end position="350"/>
    </location>
</feature>
<feature type="compositionally biased region" description="Polar residues" evidence="1">
    <location>
        <begin position="823"/>
        <end position="836"/>
    </location>
</feature>
<protein>
    <recommendedName>
        <fullName evidence="2">Treslin STD domain-containing protein</fullName>
    </recommendedName>
</protein>
<evidence type="ECO:0000259" key="2">
    <source>
        <dbReference type="Pfam" id="PF21855"/>
    </source>
</evidence>
<sequence length="932" mass="103116">MTNQSGKLTLLHNIFRETLEHEDVSFSSCLDKIANYFIGLTPPEKQEILALVCSDIDQNSRELSSKYSSACHKDMMIRDLELRILFLLECQKNCSSGSPEDVSNEELCDQISELAGRLGVCICERNLWKEFLYSEVTERYASTFGHTLTNVYLNLGLDPPDCLPKDDVTELTEKSFSSNLADEEPVSPRNSSTPDAPSQASRASLRNSLPRALFTDSALVAAAGVTNNLCSSSGLVTPDVQSAQIINPLSAPQLVLISCPRSRRKGRTPTKCTQPKRLPAKSRRSTKSKFSPTVSRQLTPNGSAKRLTANSKTPRSSERRRTSSSRSRRSNGRTPKDRPSTDRKRGESKTTPRARRHKRYVHETPNPKQSHPRWERAKLAAAEKTKDKAIIVEESPIKPALSLGSPLRRLRRANSISVNLHRIESSQGGNDSNICGSTVPVTPLAYNPNPSAALELLSNVKTDGCLSVAMSRAERWCRRQLEEELSLSQFSEDQSRTATDRKLQVAYSPGKIKLSPGTGLLCIPRKLSRQSSNLFANMTSPKRPAAPCSPRHPFKLSRKSISQFELQSPLKSSSLRPGPTPKQTEQAPLESIVASSPQKPNESDKPPNYALFTPGRSTPQMLTVSINSPVRRTRSRRQSGSCQNSIVPVSPQIFDEEAMFLGRDEFLNETNTTPSLSGANASLRTISDVTDEDSRTEGAHSAVRKRRRITPYGSPMKPPVFRLDAVLRVSDSVTPTRPGSPLRMTPDRHLSFADIKNNPIVSPAKFPRLVKPVQSPFAPLHVFNRPRPSEPTGGIVQSELLDNATLSSQSASTVVALRTRLFGNSDSSQGNGSRSLNCPPDKENRDPDRSSLAKTKNQDSTEVINQQSEESRHLWEESSLDANYSPGLRELRRVAETDQMVRQIRARGTRLRLSALPTVSAPSIRPRRSLFQ</sequence>
<accession>A0AAV2TPW1</accession>
<dbReference type="InterPro" id="IPR053920">
    <property type="entry name" value="Treslin_STD"/>
</dbReference>
<feature type="region of interest" description="Disordered" evidence="1">
    <location>
        <begin position="566"/>
        <end position="621"/>
    </location>
</feature>
<evidence type="ECO:0000313" key="4">
    <source>
        <dbReference type="Proteomes" id="UP001497525"/>
    </source>
</evidence>
<feature type="domain" description="Treslin STD" evidence="2">
    <location>
        <begin position="44"/>
        <end position="155"/>
    </location>
</feature>
<dbReference type="AlphaFoldDB" id="A0AAV2TPW1"/>
<dbReference type="Pfam" id="PF21855">
    <property type="entry name" value="Treslin_STD"/>
    <property type="match status" value="1"/>
</dbReference>
<reference evidence="3" key="1">
    <citation type="submission" date="2024-06" db="EMBL/GenBank/DDBJ databases">
        <authorList>
            <person name="Liu X."/>
            <person name="Lenzi L."/>
            <person name="Haldenby T S."/>
            <person name="Uol C."/>
        </authorList>
    </citation>
    <scope>NUCLEOTIDE SEQUENCE</scope>
</reference>
<feature type="compositionally biased region" description="Basic and acidic residues" evidence="1">
    <location>
        <begin position="840"/>
        <end position="859"/>
    </location>
</feature>
<proteinExistence type="predicted"/>
<organism evidence="3 4">
    <name type="scientific">Calicophoron daubneyi</name>
    <name type="common">Rumen fluke</name>
    <name type="synonym">Paramphistomum daubneyi</name>
    <dbReference type="NCBI Taxonomy" id="300641"/>
    <lineage>
        <taxon>Eukaryota</taxon>
        <taxon>Metazoa</taxon>
        <taxon>Spiralia</taxon>
        <taxon>Lophotrochozoa</taxon>
        <taxon>Platyhelminthes</taxon>
        <taxon>Trematoda</taxon>
        <taxon>Digenea</taxon>
        <taxon>Plagiorchiida</taxon>
        <taxon>Pronocephalata</taxon>
        <taxon>Paramphistomoidea</taxon>
        <taxon>Paramphistomidae</taxon>
        <taxon>Calicophoron</taxon>
    </lineage>
</organism>
<feature type="region of interest" description="Disordered" evidence="1">
    <location>
        <begin position="258"/>
        <end position="374"/>
    </location>
</feature>
<feature type="compositionally biased region" description="Polar residues" evidence="1">
    <location>
        <begin position="566"/>
        <end position="586"/>
    </location>
</feature>
<dbReference type="Proteomes" id="UP001497525">
    <property type="component" value="Unassembled WGS sequence"/>
</dbReference>
<dbReference type="EMBL" id="CAXLJL010000390">
    <property type="protein sequence ID" value="CAL5137407.1"/>
    <property type="molecule type" value="Genomic_DNA"/>
</dbReference>
<evidence type="ECO:0000256" key="1">
    <source>
        <dbReference type="SAM" id="MobiDB-lite"/>
    </source>
</evidence>
<evidence type="ECO:0000313" key="3">
    <source>
        <dbReference type="EMBL" id="CAL5137407.1"/>
    </source>
</evidence>
<comment type="caution">
    <text evidence="3">The sequence shown here is derived from an EMBL/GenBank/DDBJ whole genome shotgun (WGS) entry which is preliminary data.</text>
</comment>
<gene>
    <name evidence="3" type="ORF">CDAUBV1_LOCUS11720</name>
</gene>
<feature type="region of interest" description="Disordered" evidence="1">
    <location>
        <begin position="823"/>
        <end position="878"/>
    </location>
</feature>
<feature type="compositionally biased region" description="Polar residues" evidence="1">
    <location>
        <begin position="288"/>
        <end position="314"/>
    </location>
</feature>
<feature type="compositionally biased region" description="Basic residues" evidence="1">
    <location>
        <begin position="278"/>
        <end position="287"/>
    </location>
</feature>
<feature type="region of interest" description="Disordered" evidence="1">
    <location>
        <begin position="176"/>
        <end position="204"/>
    </location>
</feature>
<feature type="compositionally biased region" description="Basic residues" evidence="1">
    <location>
        <begin position="322"/>
        <end position="331"/>
    </location>
</feature>
<name>A0AAV2TPW1_CALDB</name>
<feature type="compositionally biased region" description="Polar residues" evidence="1">
    <location>
        <begin position="188"/>
        <end position="204"/>
    </location>
</feature>